<comment type="subcellular location">
    <subcellularLocation>
        <location evidence="1">Mitochondrion inner membrane</location>
        <topology evidence="1">Multi-pass membrane protein</topology>
    </subcellularLocation>
</comment>
<feature type="transmembrane region" description="Helical" evidence="10">
    <location>
        <begin position="179"/>
        <end position="199"/>
    </location>
</feature>
<dbReference type="GO" id="GO:0005743">
    <property type="term" value="C:mitochondrial inner membrane"/>
    <property type="evidence" value="ECO:0007669"/>
    <property type="project" value="UniProtKB-SubCell"/>
</dbReference>
<dbReference type="SUPFAM" id="SSF81452">
    <property type="entry name" value="Cytochrome c oxidase subunit III-like"/>
    <property type="match status" value="1"/>
</dbReference>
<dbReference type="InterPro" id="IPR013833">
    <property type="entry name" value="Cyt_c_oxidase_su3_a-hlx"/>
</dbReference>
<dbReference type="AlphaFoldDB" id="A0A4D6FF99"/>
<reference evidence="12" key="1">
    <citation type="journal article" date="2019" name="BMC Genomics">
        <title>Mobile genetic elements explain size variation in the mitochondrial genomes of four closely-related Armillaria species.</title>
        <authorList>
            <person name="Kolesnikova A.I."/>
            <person name="Putintseva Y.A."/>
            <person name="Simonov E.P."/>
            <person name="Biriukov V.V."/>
            <person name="Oreshkova N.V."/>
            <person name="Pavlov I.N."/>
            <person name="Sharov V.V."/>
            <person name="Kuzmin D.A."/>
            <person name="Anderson J.B."/>
            <person name="Krutovsky K.V."/>
        </authorList>
    </citation>
    <scope>NUCLEOTIDE SEQUENCE</scope>
</reference>
<feature type="domain" description="Heme-copper oxidase subunit III family profile" evidence="11">
    <location>
        <begin position="23"/>
        <end position="281"/>
    </location>
</feature>
<dbReference type="PROSITE" id="PS50253">
    <property type="entry name" value="COX3"/>
    <property type="match status" value="1"/>
</dbReference>
<feature type="transmembrane region" description="Helical" evidence="10">
    <location>
        <begin position="59"/>
        <end position="79"/>
    </location>
</feature>
<feature type="transmembrane region" description="Helical" evidence="10">
    <location>
        <begin position="147"/>
        <end position="167"/>
    </location>
</feature>
<geneLocation type="mitochondrion" evidence="12"/>
<proteinExistence type="inferred from homology"/>
<dbReference type="PANTHER" id="PTHR11403">
    <property type="entry name" value="CYTOCHROME C OXIDASE SUBUNIT III"/>
    <property type="match status" value="1"/>
</dbReference>
<keyword evidence="7 10" id="KW-0472">Membrane</keyword>
<evidence type="ECO:0000259" key="11">
    <source>
        <dbReference type="PROSITE" id="PS50253"/>
    </source>
</evidence>
<keyword evidence="6 10" id="KW-1133">Transmembrane helix</keyword>
<evidence type="ECO:0000256" key="9">
    <source>
        <dbReference type="RuleBase" id="RU003375"/>
    </source>
</evidence>
<evidence type="ECO:0000256" key="6">
    <source>
        <dbReference type="ARBA" id="ARBA00022989"/>
    </source>
</evidence>
<gene>
    <name evidence="12" type="primary">cox3</name>
</gene>
<feature type="transmembrane region" description="Helical" evidence="10">
    <location>
        <begin position="211"/>
        <end position="237"/>
    </location>
</feature>
<dbReference type="Gene3D" id="1.10.287.70">
    <property type="match status" value="1"/>
</dbReference>
<dbReference type="GeneID" id="40135527"/>
<comment type="catalytic activity">
    <reaction evidence="8">
        <text>4 Fe(II)-[cytochrome c] + O2 + 8 H(+)(in) = 4 Fe(III)-[cytochrome c] + 2 H2O + 4 H(+)(out)</text>
        <dbReference type="Rhea" id="RHEA:11436"/>
        <dbReference type="Rhea" id="RHEA-COMP:10350"/>
        <dbReference type="Rhea" id="RHEA-COMP:14399"/>
        <dbReference type="ChEBI" id="CHEBI:15377"/>
        <dbReference type="ChEBI" id="CHEBI:15378"/>
        <dbReference type="ChEBI" id="CHEBI:15379"/>
        <dbReference type="ChEBI" id="CHEBI:29033"/>
        <dbReference type="ChEBI" id="CHEBI:29034"/>
        <dbReference type="EC" id="7.1.1.9"/>
    </reaction>
    <physiologicalReaction direction="left-to-right" evidence="8">
        <dbReference type="Rhea" id="RHEA:11437"/>
    </physiologicalReaction>
</comment>
<dbReference type="GO" id="GO:0004129">
    <property type="term" value="F:cytochrome-c oxidase activity"/>
    <property type="evidence" value="ECO:0007669"/>
    <property type="project" value="UniProtKB-EC"/>
</dbReference>
<keyword evidence="5" id="KW-1278">Translocase</keyword>
<dbReference type="GO" id="GO:0006123">
    <property type="term" value="P:mitochondrial electron transport, cytochrome c to oxygen"/>
    <property type="evidence" value="ECO:0007669"/>
    <property type="project" value="TreeGrafter"/>
</dbReference>
<evidence type="ECO:0000256" key="7">
    <source>
        <dbReference type="ARBA" id="ARBA00023136"/>
    </source>
</evidence>
<keyword evidence="9 12" id="KW-0496">Mitochondrion</keyword>
<protein>
    <recommendedName>
        <fullName evidence="3 9">Cytochrome c oxidase subunit 3</fullName>
    </recommendedName>
</protein>
<feature type="transmembrane region" description="Helical" evidence="10">
    <location>
        <begin position="258"/>
        <end position="279"/>
    </location>
</feature>
<evidence type="ECO:0000256" key="3">
    <source>
        <dbReference type="ARBA" id="ARBA00015944"/>
    </source>
</evidence>
<dbReference type="RefSeq" id="YP_009631589.1">
    <property type="nucleotide sequence ID" value="NC_042229.1"/>
</dbReference>
<evidence type="ECO:0000256" key="8">
    <source>
        <dbReference type="ARBA" id="ARBA00049512"/>
    </source>
</evidence>
<dbReference type="Pfam" id="PF00510">
    <property type="entry name" value="COX3"/>
    <property type="match status" value="1"/>
</dbReference>
<evidence type="ECO:0000256" key="1">
    <source>
        <dbReference type="ARBA" id="ARBA00004448"/>
    </source>
</evidence>
<evidence type="ECO:0000256" key="10">
    <source>
        <dbReference type="SAM" id="Phobius"/>
    </source>
</evidence>
<dbReference type="FunFam" id="1.10.287.70:FF:000082">
    <property type="entry name" value="Cytochrome c oxidase subunit 3"/>
    <property type="match status" value="1"/>
</dbReference>
<feature type="transmembrane region" description="Helical" evidence="10">
    <location>
        <begin position="100"/>
        <end position="127"/>
    </location>
</feature>
<dbReference type="PANTHER" id="PTHR11403:SF7">
    <property type="entry name" value="CYTOCHROME C OXIDASE SUBUNIT 3"/>
    <property type="match status" value="1"/>
</dbReference>
<dbReference type="CDD" id="cd01665">
    <property type="entry name" value="Cyt_c_Oxidase_III"/>
    <property type="match status" value="1"/>
</dbReference>
<evidence type="ECO:0000313" key="12">
    <source>
        <dbReference type="EMBL" id="QCB16369.1"/>
    </source>
</evidence>
<evidence type="ECO:0000256" key="2">
    <source>
        <dbReference type="ARBA" id="ARBA00010581"/>
    </source>
</evidence>
<feature type="transmembrane region" description="Helical" evidence="10">
    <location>
        <begin position="35"/>
        <end position="53"/>
    </location>
</feature>
<dbReference type="InterPro" id="IPR024791">
    <property type="entry name" value="Cyt_c/ubiquinol_Oxase_su3"/>
</dbReference>
<accession>A0A4D6FF99</accession>
<name>A0A4D6FF99_9AGAR</name>
<dbReference type="Gene3D" id="1.20.120.80">
    <property type="entry name" value="Cytochrome c oxidase, subunit III, four-helix bundle"/>
    <property type="match status" value="1"/>
</dbReference>
<sequence>MVTLINKNNKNIVTLKNIKTKFQSHPFHIVDNSPWPILISWTLFFMAIGAVLSMQGFTIGSNLLLLGFITTVSVMFFWFGDINTEGSILGNHTKEVKKGLTIGFFLFVISEVMAFFTVFWAAGHSALAPAVEIVSWPPLGINALDPFSIPLLNTFLLLSSGAFITYGHHSFIGGKRKDAIISIFITIVLAVVFTLFQFFEYSNSGFSISDGIFGTIFYCSTGLHGLHVIIGTIFIWVSFVRQLSYYISRQGHVGLETAIVYWHFVDIVWLFLYVTIYVWGSSLSN</sequence>
<dbReference type="GO" id="GO:0045277">
    <property type="term" value="C:respiratory chain complex IV"/>
    <property type="evidence" value="ECO:0007669"/>
    <property type="project" value="UniProtKB-ARBA"/>
</dbReference>
<keyword evidence="4 9" id="KW-0812">Transmembrane</keyword>
<organism evidence="12">
    <name type="scientific">Armillaria sinapina</name>
    <dbReference type="NCBI Taxonomy" id="64372"/>
    <lineage>
        <taxon>Eukaryota</taxon>
        <taxon>Fungi</taxon>
        <taxon>Dikarya</taxon>
        <taxon>Basidiomycota</taxon>
        <taxon>Agaricomycotina</taxon>
        <taxon>Agaricomycetes</taxon>
        <taxon>Agaricomycetidae</taxon>
        <taxon>Agaricales</taxon>
        <taxon>Marasmiineae</taxon>
        <taxon>Physalacriaceae</taxon>
        <taxon>Armillaria</taxon>
    </lineage>
</organism>
<dbReference type="InterPro" id="IPR035973">
    <property type="entry name" value="Cyt_c_oxidase_su3-like_sf"/>
</dbReference>
<comment type="function">
    <text evidence="9">Component of the cytochrome c oxidase, the last enzyme in the mitochondrial electron transport chain which drives oxidative phosphorylation. The respiratory chain contains 3 multisubunit complexes succinate dehydrogenase (complex II, CII), ubiquinol-cytochrome c oxidoreductase (cytochrome b-c1 complex, complex III, CIII) and cytochrome c oxidase (complex IV, CIV), that cooperate to transfer electrons derived from NADH and succinate to molecular oxygen, creating an electrochemical gradient over the inner membrane that drives transmembrane transport and the ATP synthase. Cytochrome c oxidase is the component of the respiratory chain that catalyzes the reduction of oxygen to water. Electrons originating from reduced cytochrome c in the intermembrane space (IMS) are transferred via the dinuclear copper A center (CU(A)) of subunit 2 and heme A of subunit 1 to the active site in subunit 1, a binuclear center (BNC) formed by heme A3 and copper B (CU(B)). The BNC reduces molecular oxygen to 2 water molecules using 4 electrons from cytochrome c in the IMS and 4 protons from the mitochondrial matrix.</text>
</comment>
<evidence type="ECO:0000256" key="4">
    <source>
        <dbReference type="ARBA" id="ARBA00022692"/>
    </source>
</evidence>
<evidence type="ECO:0000256" key="5">
    <source>
        <dbReference type="ARBA" id="ARBA00022967"/>
    </source>
</evidence>
<dbReference type="InterPro" id="IPR033945">
    <property type="entry name" value="Cyt_c_oxase_su3_dom"/>
</dbReference>
<dbReference type="EMBL" id="MH282847">
    <property type="protein sequence ID" value="QCB16369.1"/>
    <property type="molecule type" value="Genomic_DNA"/>
</dbReference>
<comment type="similarity">
    <text evidence="2 9">Belongs to the cytochrome c oxidase subunit 3 family.</text>
</comment>
<dbReference type="InterPro" id="IPR000298">
    <property type="entry name" value="Cyt_c_oxidase-like_su3"/>
</dbReference>